<evidence type="ECO:0000259" key="4">
    <source>
        <dbReference type="SMART" id="SM00822"/>
    </source>
</evidence>
<dbReference type="SUPFAM" id="SSF51735">
    <property type="entry name" value="NAD(P)-binding Rossmann-fold domains"/>
    <property type="match status" value="1"/>
</dbReference>
<dbReference type="PRINTS" id="PR00080">
    <property type="entry name" value="SDRFAMILY"/>
</dbReference>
<sequence length="258" mass="25912">MQDKSRLDRKVALITGANGAIGRATAAVLASRGAAIAAVDIPGTDFSGYAGLLPTGARLFTATADVTDEAAVAAMVAATTAEFGRIDIFFNNAGIEGPVKPVDGLSLAEFRKVIDVNVIGVFLGLKYVLPVMYGQGAGSVINTSSVAGLTGSPGLSAYTTSKHAVIGLTRSAAAEAGPRGVRVNSVNPGPIESRMMASINAGQAADAAAAHERTARAIPAGRYGTPEEVAELVAFLASDGAAFCNGSVYSVDGGLNAV</sequence>
<proteinExistence type="inferred from homology"/>
<dbReference type="FunFam" id="3.40.50.720:FF:000084">
    <property type="entry name" value="Short-chain dehydrogenase reductase"/>
    <property type="match status" value="1"/>
</dbReference>
<dbReference type="Pfam" id="PF13561">
    <property type="entry name" value="adh_short_C2"/>
    <property type="match status" value="1"/>
</dbReference>
<dbReference type="InterPro" id="IPR020904">
    <property type="entry name" value="Sc_DH/Rdtase_CS"/>
</dbReference>
<dbReference type="AlphaFoldDB" id="A0A4V2RX61"/>
<organism evidence="5 6">
    <name type="scientific">Camelimonas lactis</name>
    <dbReference type="NCBI Taxonomy" id="659006"/>
    <lineage>
        <taxon>Bacteria</taxon>
        <taxon>Pseudomonadati</taxon>
        <taxon>Pseudomonadota</taxon>
        <taxon>Alphaproteobacteria</taxon>
        <taxon>Hyphomicrobiales</taxon>
        <taxon>Chelatococcaceae</taxon>
        <taxon>Camelimonas</taxon>
    </lineage>
</organism>
<reference evidence="5 6" key="1">
    <citation type="submission" date="2019-03" db="EMBL/GenBank/DDBJ databases">
        <title>Genomic Encyclopedia of Type Strains, Phase IV (KMG-IV): sequencing the most valuable type-strain genomes for metagenomic binning, comparative biology and taxonomic classification.</title>
        <authorList>
            <person name="Goeker M."/>
        </authorList>
    </citation>
    <scope>NUCLEOTIDE SEQUENCE [LARGE SCALE GENOMIC DNA]</scope>
    <source>
        <strain evidence="5 6">DSM 22958</strain>
    </source>
</reference>
<dbReference type="InterPro" id="IPR002347">
    <property type="entry name" value="SDR_fam"/>
</dbReference>
<name>A0A4V2RX61_9HYPH</name>
<keyword evidence="3" id="KW-0520">NAD</keyword>
<keyword evidence="6" id="KW-1185">Reference proteome</keyword>
<gene>
    <name evidence="5" type="ORF">EV666_11059</name>
</gene>
<dbReference type="GO" id="GO:0016491">
    <property type="term" value="F:oxidoreductase activity"/>
    <property type="evidence" value="ECO:0007669"/>
    <property type="project" value="UniProtKB-KW"/>
</dbReference>
<accession>A0A4V2RX61</accession>
<dbReference type="Proteomes" id="UP000294881">
    <property type="component" value="Unassembled WGS sequence"/>
</dbReference>
<dbReference type="SMART" id="SM00822">
    <property type="entry name" value="PKS_KR"/>
    <property type="match status" value="1"/>
</dbReference>
<dbReference type="CDD" id="cd05233">
    <property type="entry name" value="SDR_c"/>
    <property type="match status" value="1"/>
</dbReference>
<comment type="similarity">
    <text evidence="1">Belongs to the short-chain dehydrogenases/reductases (SDR) family.</text>
</comment>
<dbReference type="NCBIfam" id="NF005559">
    <property type="entry name" value="PRK07231.1"/>
    <property type="match status" value="1"/>
</dbReference>
<dbReference type="InterPro" id="IPR057326">
    <property type="entry name" value="KR_dom"/>
</dbReference>
<dbReference type="InterPro" id="IPR036291">
    <property type="entry name" value="NAD(P)-bd_dom_sf"/>
</dbReference>
<dbReference type="OrthoDB" id="9803333at2"/>
<dbReference type="PANTHER" id="PTHR24321">
    <property type="entry name" value="DEHYDROGENASES, SHORT CHAIN"/>
    <property type="match status" value="1"/>
</dbReference>
<dbReference type="PANTHER" id="PTHR24321:SF8">
    <property type="entry name" value="ESTRADIOL 17-BETA-DEHYDROGENASE 8-RELATED"/>
    <property type="match status" value="1"/>
</dbReference>
<dbReference type="PROSITE" id="PS00061">
    <property type="entry name" value="ADH_SHORT"/>
    <property type="match status" value="1"/>
</dbReference>
<protein>
    <submittedName>
        <fullName evidence="5">NAD(P)-dependent dehydrogenase (Short-subunit alcohol dehydrogenase family)</fullName>
    </submittedName>
</protein>
<dbReference type="RefSeq" id="WP_132008042.1">
    <property type="nucleotide sequence ID" value="NZ_JBHUNN010000002.1"/>
</dbReference>
<comment type="caution">
    <text evidence="5">The sequence shown here is derived from an EMBL/GenBank/DDBJ whole genome shotgun (WGS) entry which is preliminary data.</text>
</comment>
<feature type="domain" description="Ketoreductase" evidence="4">
    <location>
        <begin position="10"/>
        <end position="194"/>
    </location>
</feature>
<dbReference type="Gene3D" id="3.40.50.720">
    <property type="entry name" value="NAD(P)-binding Rossmann-like Domain"/>
    <property type="match status" value="1"/>
</dbReference>
<evidence type="ECO:0000313" key="5">
    <source>
        <dbReference type="EMBL" id="TCO12021.1"/>
    </source>
</evidence>
<evidence type="ECO:0000256" key="1">
    <source>
        <dbReference type="ARBA" id="ARBA00006484"/>
    </source>
</evidence>
<evidence type="ECO:0000313" key="6">
    <source>
        <dbReference type="Proteomes" id="UP000294881"/>
    </source>
</evidence>
<dbReference type="PRINTS" id="PR00081">
    <property type="entry name" value="GDHRDH"/>
</dbReference>
<evidence type="ECO:0000256" key="3">
    <source>
        <dbReference type="ARBA" id="ARBA00023027"/>
    </source>
</evidence>
<keyword evidence="2" id="KW-0560">Oxidoreductase</keyword>
<dbReference type="EMBL" id="SLWL01000010">
    <property type="protein sequence ID" value="TCO12021.1"/>
    <property type="molecule type" value="Genomic_DNA"/>
</dbReference>
<evidence type="ECO:0000256" key="2">
    <source>
        <dbReference type="ARBA" id="ARBA00023002"/>
    </source>
</evidence>